<evidence type="ECO:0000313" key="1">
    <source>
        <dbReference type="EMBL" id="PCR88665.1"/>
    </source>
</evidence>
<dbReference type="OrthoDB" id="240731at2157"/>
<accession>A0A2A5QPF2</accession>
<evidence type="ECO:0000313" key="2">
    <source>
        <dbReference type="Proteomes" id="UP000219689"/>
    </source>
</evidence>
<reference evidence="1 2" key="1">
    <citation type="submission" date="2017-09" db="EMBL/GenBank/DDBJ databases">
        <title>Genome sequences of Natrinema ejinorence JCM 13890T.</title>
        <authorList>
            <person name="Roh S.W."/>
            <person name="Kim Y.B."/>
            <person name="Kim J.Y."/>
        </authorList>
    </citation>
    <scope>NUCLEOTIDE SEQUENCE [LARGE SCALE GENOMIC DNA]</scope>
    <source>
        <strain evidence="1 2">JCM 13890</strain>
    </source>
</reference>
<name>A0A2A5QPF2_9EURY</name>
<evidence type="ECO:0008006" key="3">
    <source>
        <dbReference type="Google" id="ProtNLM"/>
    </source>
</evidence>
<dbReference type="AlphaFoldDB" id="A0A2A5QPF2"/>
<protein>
    <recommendedName>
        <fullName evidence="3">Phage Gp37/Gp68 family protein</fullName>
    </recommendedName>
</protein>
<gene>
    <name evidence="1" type="ORF">CP557_21790</name>
</gene>
<dbReference type="EMBL" id="NXNI01000003">
    <property type="protein sequence ID" value="PCR88665.1"/>
    <property type="molecule type" value="Genomic_DNA"/>
</dbReference>
<dbReference type="Pfam" id="PF07505">
    <property type="entry name" value="DUF5131"/>
    <property type="match status" value="1"/>
</dbReference>
<organism evidence="1 2">
    <name type="scientific">Natrinema ejinorense</name>
    <dbReference type="NCBI Taxonomy" id="373386"/>
    <lineage>
        <taxon>Archaea</taxon>
        <taxon>Methanobacteriati</taxon>
        <taxon>Methanobacteriota</taxon>
        <taxon>Stenosarchaea group</taxon>
        <taxon>Halobacteria</taxon>
        <taxon>Halobacteriales</taxon>
        <taxon>Natrialbaceae</taxon>
        <taxon>Natrinema</taxon>
    </lineage>
</organism>
<proteinExistence type="predicted"/>
<sequence length="259" mass="29889">MNSDTNIAWTDESWNPVHGCSKVSAGCENCYAERISRQYNHTDHEWTNEHAAENVTERPDKLEEPYKLDEPKRIFVNSMSDLFHAEVSESFIRDVFAVMRNCPEHVFQVLTKRPGRAAHMELEWPENVWMGTSVEDDRVTDRIDMLRETDAHTRFVSFEPLIGPVGDVSLEGIDWAIVGGESGPDYRDMAHEWVWPIRDACRRVGAAFFFKQSAAYRNETEPYLRCEDGVRRQFTELPNLPESTRRARQALVLPDGGLR</sequence>
<keyword evidence="2" id="KW-1185">Reference proteome</keyword>
<dbReference type="RefSeq" id="WP_097382132.1">
    <property type="nucleotide sequence ID" value="NZ_NXNI01000003.1"/>
</dbReference>
<comment type="caution">
    <text evidence="1">The sequence shown here is derived from an EMBL/GenBank/DDBJ whole genome shotgun (WGS) entry which is preliminary data.</text>
</comment>
<dbReference type="Proteomes" id="UP000219689">
    <property type="component" value="Unassembled WGS sequence"/>
</dbReference>
<dbReference type="InterPro" id="IPR011101">
    <property type="entry name" value="DUF5131"/>
</dbReference>